<evidence type="ECO:0008006" key="3">
    <source>
        <dbReference type="Google" id="ProtNLM"/>
    </source>
</evidence>
<evidence type="ECO:0000313" key="2">
    <source>
        <dbReference type="Proteomes" id="UP001056648"/>
    </source>
</evidence>
<organism evidence="1 2">
    <name type="scientific">Cupriavidus gilardii</name>
    <dbReference type="NCBI Taxonomy" id="82541"/>
    <lineage>
        <taxon>Bacteria</taxon>
        <taxon>Pseudomonadati</taxon>
        <taxon>Pseudomonadota</taxon>
        <taxon>Betaproteobacteria</taxon>
        <taxon>Burkholderiales</taxon>
        <taxon>Burkholderiaceae</taxon>
        <taxon>Cupriavidus</taxon>
    </lineage>
</organism>
<gene>
    <name evidence="1" type="ORF">NDR89_03365</name>
</gene>
<keyword evidence="2" id="KW-1185">Reference proteome</keyword>
<dbReference type="RefSeq" id="WP_174107096.1">
    <property type="nucleotide sequence ID" value="NZ_CP098735.1"/>
</dbReference>
<dbReference type="EMBL" id="CP098735">
    <property type="protein sequence ID" value="USE78100.1"/>
    <property type="molecule type" value="Genomic_DNA"/>
</dbReference>
<proteinExistence type="predicted"/>
<evidence type="ECO:0000313" key="1">
    <source>
        <dbReference type="EMBL" id="USE78100.1"/>
    </source>
</evidence>
<name>A0ABY4VLJ6_9BURK</name>
<protein>
    <recommendedName>
        <fullName evidence="3">GatB/YqeY domain-containing protein</fullName>
    </recommendedName>
</protein>
<dbReference type="Proteomes" id="UP001056648">
    <property type="component" value="Chromosome 1"/>
</dbReference>
<sequence length="75" mass="7988">MLLKDLEAGAQAPASALDVELLEVVLDRLEAKIAATGKRVAAKKKAELAALLYDYIVETGKAEGPSVERILRLVA</sequence>
<reference evidence="1" key="1">
    <citation type="submission" date="2022-06" db="EMBL/GenBank/DDBJ databases">
        <title>Complete genome sequence and characterization of Cupriavidus gilardii QJ1 isolated from contaminating cells.</title>
        <authorList>
            <person name="Qi J."/>
        </authorList>
    </citation>
    <scope>NUCLEOTIDE SEQUENCE</scope>
    <source>
        <strain evidence="1">QJ1</strain>
    </source>
</reference>
<accession>A0ABY4VLJ6</accession>